<dbReference type="AlphaFoldDB" id="A0A915JTL5"/>
<dbReference type="WBParaSite" id="nRc.2.0.1.t29394-RA">
    <property type="protein sequence ID" value="nRc.2.0.1.t29394-RA"/>
    <property type="gene ID" value="nRc.2.0.1.g29394"/>
</dbReference>
<evidence type="ECO:0000313" key="2">
    <source>
        <dbReference type="WBParaSite" id="nRc.2.0.1.t29394-RA"/>
    </source>
</evidence>
<proteinExistence type="predicted"/>
<accession>A0A915JTL5</accession>
<keyword evidence="1" id="KW-1185">Reference proteome</keyword>
<name>A0A915JTL5_ROMCU</name>
<sequence>MLNQRGTIQCPLAMSSDQIRCLQLEIAWLTAHVAQLTAQQTMPPPRNPMPSMTP</sequence>
<reference evidence="2" key="1">
    <citation type="submission" date="2022-11" db="UniProtKB">
        <authorList>
            <consortium name="WormBaseParasite"/>
        </authorList>
    </citation>
    <scope>IDENTIFICATION</scope>
</reference>
<dbReference type="Proteomes" id="UP000887565">
    <property type="component" value="Unplaced"/>
</dbReference>
<organism evidence="1 2">
    <name type="scientific">Romanomermis culicivorax</name>
    <name type="common">Nematode worm</name>
    <dbReference type="NCBI Taxonomy" id="13658"/>
    <lineage>
        <taxon>Eukaryota</taxon>
        <taxon>Metazoa</taxon>
        <taxon>Ecdysozoa</taxon>
        <taxon>Nematoda</taxon>
        <taxon>Enoplea</taxon>
        <taxon>Dorylaimia</taxon>
        <taxon>Mermithida</taxon>
        <taxon>Mermithoidea</taxon>
        <taxon>Mermithidae</taxon>
        <taxon>Romanomermis</taxon>
    </lineage>
</organism>
<protein>
    <submittedName>
        <fullName evidence="2">Uncharacterized protein</fullName>
    </submittedName>
</protein>
<evidence type="ECO:0000313" key="1">
    <source>
        <dbReference type="Proteomes" id="UP000887565"/>
    </source>
</evidence>